<name>A0ABT5ITM0_9NEIS</name>
<accession>A0ABT5ITM0</accession>
<dbReference type="Pfam" id="PF11726">
    <property type="entry name" value="YagK_YfjJ_C"/>
    <property type="match status" value="1"/>
</dbReference>
<feature type="domain" description="YagK/YfjJ C-terminal" evidence="1">
    <location>
        <begin position="48"/>
        <end position="213"/>
    </location>
</feature>
<evidence type="ECO:0000313" key="3">
    <source>
        <dbReference type="Proteomes" id="UP001219956"/>
    </source>
</evidence>
<reference evidence="2 3" key="1">
    <citation type="submission" date="2023-01" db="EMBL/GenBank/DDBJ databases">
        <title>Novel species of the genus Vogesella isolated from rivers.</title>
        <authorList>
            <person name="Lu H."/>
        </authorList>
    </citation>
    <scope>NUCLEOTIDE SEQUENCE [LARGE SCALE GENOMIC DNA]</scope>
    <source>
        <strain evidence="2 3">DC21W</strain>
    </source>
</reference>
<dbReference type="RefSeq" id="WP_272750399.1">
    <property type="nucleotide sequence ID" value="NZ_JAQQLF010000002.1"/>
</dbReference>
<dbReference type="InterPro" id="IPR057271">
    <property type="entry name" value="YagK_YfjJ_C"/>
</dbReference>
<gene>
    <name evidence="2" type="ORF">PQU95_01590</name>
</gene>
<protein>
    <submittedName>
        <fullName evidence="2">Inovirus-type Gp2 protein</fullName>
    </submittedName>
</protein>
<dbReference type="Proteomes" id="UP001219956">
    <property type="component" value="Unassembled WGS sequence"/>
</dbReference>
<keyword evidence="3" id="KW-1185">Reference proteome</keyword>
<evidence type="ECO:0000259" key="1">
    <source>
        <dbReference type="Pfam" id="PF11726"/>
    </source>
</evidence>
<evidence type="ECO:0000313" key="2">
    <source>
        <dbReference type="EMBL" id="MDC7715916.1"/>
    </source>
</evidence>
<proteinExistence type="predicted"/>
<comment type="caution">
    <text evidence="2">The sequence shown here is derived from an EMBL/GenBank/DDBJ whole genome shotgun (WGS) entry which is preliminary data.</text>
</comment>
<organism evidence="2 3">
    <name type="scientific">Vogesella aquatica</name>
    <dbReference type="NCBI Taxonomy" id="2984206"/>
    <lineage>
        <taxon>Bacteria</taxon>
        <taxon>Pseudomonadati</taxon>
        <taxon>Pseudomonadota</taxon>
        <taxon>Betaproteobacteria</taxon>
        <taxon>Neisseriales</taxon>
        <taxon>Chromobacteriaceae</taxon>
        <taxon>Vogesella</taxon>
    </lineage>
</organism>
<sequence length="215" mass="25431">MTRHPENRNLRLHYEDIFHNLPVLASDDRPLVANYLETMEQVMKQAMEDYSRVFVFRLDLRFPYDYDQDVSNNTIRRFLDSFTAKLEASEQRRRSSTRVQDNRVRYLWAREQVSSDYAHYHLAILLNGHAYRRVGSYMAEHGLARAIKEAWERALGLDKSADNAGLVSYPRDSEFILTPDDERTRHSCFSRLSYLCKVASKRYGDRSRNFGYSTR</sequence>
<dbReference type="EMBL" id="JAQQLF010000002">
    <property type="protein sequence ID" value="MDC7715916.1"/>
    <property type="molecule type" value="Genomic_DNA"/>
</dbReference>